<evidence type="ECO:0000313" key="5">
    <source>
        <dbReference type="Proteomes" id="UP000192610"/>
    </source>
</evidence>
<dbReference type="EMBL" id="LVXG01000023">
    <property type="protein sequence ID" value="OQP46958.1"/>
    <property type="molecule type" value="Genomic_DNA"/>
</dbReference>
<dbReference type="Proteomes" id="UP000192610">
    <property type="component" value="Unassembled WGS sequence"/>
</dbReference>
<comment type="caution">
    <text evidence="4">The sequence shown here is derived from an EMBL/GenBank/DDBJ whole genome shotgun (WGS) entry which is preliminary data.</text>
</comment>
<organism evidence="4 5">
    <name type="scientific">Niastella yeongjuensis</name>
    <dbReference type="NCBI Taxonomy" id="354355"/>
    <lineage>
        <taxon>Bacteria</taxon>
        <taxon>Pseudomonadati</taxon>
        <taxon>Bacteroidota</taxon>
        <taxon>Chitinophagia</taxon>
        <taxon>Chitinophagales</taxon>
        <taxon>Chitinophagaceae</taxon>
        <taxon>Niastella</taxon>
    </lineage>
</organism>
<dbReference type="InterPro" id="IPR011006">
    <property type="entry name" value="CheY-like_superfamily"/>
</dbReference>
<dbReference type="PANTHER" id="PTHR44591">
    <property type="entry name" value="STRESS RESPONSE REGULATOR PROTEIN 1"/>
    <property type="match status" value="1"/>
</dbReference>
<dbReference type="CDD" id="cd00156">
    <property type="entry name" value="REC"/>
    <property type="match status" value="1"/>
</dbReference>
<name>A0A1V9ELD8_9BACT</name>
<dbReference type="Pfam" id="PF00072">
    <property type="entry name" value="Response_reg"/>
    <property type="match status" value="1"/>
</dbReference>
<evidence type="ECO:0000313" key="4">
    <source>
        <dbReference type="EMBL" id="OQP46958.1"/>
    </source>
</evidence>
<proteinExistence type="predicted"/>
<dbReference type="OrthoDB" id="9789181at2"/>
<dbReference type="STRING" id="354355.SAMN05660816_01105"/>
<evidence type="ECO:0000256" key="2">
    <source>
        <dbReference type="PROSITE-ProRule" id="PRU00169"/>
    </source>
</evidence>
<dbReference type="GO" id="GO:0000160">
    <property type="term" value="P:phosphorelay signal transduction system"/>
    <property type="evidence" value="ECO:0007669"/>
    <property type="project" value="InterPro"/>
</dbReference>
<gene>
    <name evidence="4" type="ORF">A4H97_05405</name>
</gene>
<evidence type="ECO:0000259" key="3">
    <source>
        <dbReference type="PROSITE" id="PS50110"/>
    </source>
</evidence>
<reference evidence="5" key="1">
    <citation type="submission" date="2016-04" db="EMBL/GenBank/DDBJ databases">
        <authorList>
            <person name="Chen L."/>
            <person name="Zhuang W."/>
            <person name="Wang G."/>
        </authorList>
    </citation>
    <scope>NUCLEOTIDE SEQUENCE [LARGE SCALE GENOMIC DNA]</scope>
    <source>
        <strain evidence="5">17621</strain>
    </source>
</reference>
<dbReference type="RefSeq" id="WP_081200967.1">
    <property type="nucleotide sequence ID" value="NZ_FOCZ01000002.1"/>
</dbReference>
<keyword evidence="1 2" id="KW-0597">Phosphoprotein</keyword>
<dbReference type="PROSITE" id="PS50110">
    <property type="entry name" value="RESPONSE_REGULATORY"/>
    <property type="match status" value="1"/>
</dbReference>
<feature type="modified residue" description="4-aspartylphosphate" evidence="2">
    <location>
        <position position="56"/>
    </location>
</feature>
<dbReference type="AlphaFoldDB" id="A0A1V9ELD8"/>
<evidence type="ECO:0000256" key="1">
    <source>
        <dbReference type="ARBA" id="ARBA00022553"/>
    </source>
</evidence>
<keyword evidence="5" id="KW-1185">Reference proteome</keyword>
<sequence>MTKERLKVLIIDDEKDLCLLIKAYLSRKNCDVHTAYTLTEGLSQVDQFLPDILFLDNNLPDGLGWEKAEGIIKHHPNIKLHLLSAFNPPQIKDGIPVTRIWEKPISLRDLDMYFS</sequence>
<dbReference type="InterPro" id="IPR001789">
    <property type="entry name" value="Sig_transdc_resp-reg_receiver"/>
</dbReference>
<dbReference type="SMART" id="SM00448">
    <property type="entry name" value="REC"/>
    <property type="match status" value="1"/>
</dbReference>
<protein>
    <recommendedName>
        <fullName evidence="3">Response regulatory domain-containing protein</fullName>
    </recommendedName>
</protein>
<dbReference type="Gene3D" id="3.40.50.2300">
    <property type="match status" value="1"/>
</dbReference>
<dbReference type="PANTHER" id="PTHR44591:SF3">
    <property type="entry name" value="RESPONSE REGULATORY DOMAIN-CONTAINING PROTEIN"/>
    <property type="match status" value="1"/>
</dbReference>
<feature type="domain" description="Response regulatory" evidence="3">
    <location>
        <begin position="7"/>
        <end position="115"/>
    </location>
</feature>
<accession>A0A1V9ELD8</accession>
<dbReference type="InterPro" id="IPR050595">
    <property type="entry name" value="Bact_response_regulator"/>
</dbReference>
<dbReference type="SUPFAM" id="SSF52172">
    <property type="entry name" value="CheY-like"/>
    <property type="match status" value="1"/>
</dbReference>